<evidence type="ECO:0000256" key="3">
    <source>
        <dbReference type="ARBA" id="ARBA00022989"/>
    </source>
</evidence>
<evidence type="ECO:0000256" key="1">
    <source>
        <dbReference type="ARBA" id="ARBA00004141"/>
    </source>
</evidence>
<organism evidence="7 8">
    <name type="scientific">Candidatus Acidulodesulfobacterium acidiphilum</name>
    <dbReference type="NCBI Taxonomy" id="2597224"/>
    <lineage>
        <taxon>Bacteria</taxon>
        <taxon>Deltaproteobacteria</taxon>
        <taxon>Candidatus Acidulodesulfobacterales</taxon>
        <taxon>Candidatus Acidulodesulfobacterium</taxon>
    </lineage>
</organism>
<dbReference type="InterPro" id="IPR051533">
    <property type="entry name" value="WaaL-like"/>
</dbReference>
<feature type="transmembrane region" description="Helical" evidence="5">
    <location>
        <begin position="264"/>
        <end position="283"/>
    </location>
</feature>
<sequence>MEFNDLNLLTYFKIGTILLSAAILIALAVKKPEFRGLFEKAGVFGIFLFALFIPVKDGIAVFGMIVAIAFFIAYKISKREFSILETGFNIPLLIYAVIVTASFFWTFSIADSFNEGGEIIYFILFFFAAAELLNSKKRIKIMIYTFTFSICAAIIYGFFQGIFIDALHSHNRLTGLIGNWVGFPVQVSYGLIVIIAYYLLDFKKKDIGDRTSLAEKITRMSYFIIFGIMILIGVFDIVFAKARSAWIGIIPAVFVLMYLKSKKLFVAALILLLLLNVGIFSISKTFKSRIFSMFNPKIYKLELKNHGDIESHIALIESAWAVFKRYPFTGIGVGAFSKYFDEHKGVRFPWYYNPKTGKKIYDLYDNWPENGYMQTLAETGIFSFIALMWLFFLALKKPFKLFINSNDNFKRKIAVILIGTSIVFYGSFAGVSNMSNDQLTNLWLFFLALFAAASLLPET</sequence>
<name>A0A520XAS6_9DELT</name>
<comment type="caution">
    <text evidence="7">The sequence shown here is derived from an EMBL/GenBank/DDBJ whole genome shotgun (WGS) entry which is preliminary data.</text>
</comment>
<evidence type="ECO:0000256" key="4">
    <source>
        <dbReference type="ARBA" id="ARBA00023136"/>
    </source>
</evidence>
<feature type="transmembrane region" description="Helical" evidence="5">
    <location>
        <begin position="176"/>
        <end position="200"/>
    </location>
</feature>
<dbReference type="EMBL" id="SHMQ01000021">
    <property type="protein sequence ID" value="RZV38261.1"/>
    <property type="molecule type" value="Genomic_DNA"/>
</dbReference>
<dbReference type="Proteomes" id="UP000322454">
    <property type="component" value="Unassembled WGS sequence"/>
</dbReference>
<feature type="transmembrane region" description="Helical" evidence="5">
    <location>
        <begin position="371"/>
        <end position="392"/>
    </location>
</feature>
<reference evidence="7 8" key="1">
    <citation type="submission" date="2019-01" db="EMBL/GenBank/DDBJ databases">
        <title>Insights into ecological role of a new deltaproteobacterial order Candidatus Sinidesulfobacterales (Sva0485) by metagenomics and metatranscriptomics.</title>
        <authorList>
            <person name="Tan S."/>
            <person name="Liu J."/>
            <person name="Fang Y."/>
            <person name="Hedlund B."/>
            <person name="Lian Z.-H."/>
            <person name="Huang L.-Y."/>
            <person name="Li J.-T."/>
            <person name="Huang L.-N."/>
            <person name="Li W.-J."/>
            <person name="Jiang H.-C."/>
            <person name="Dong H.-L."/>
            <person name="Shu W.-S."/>
        </authorList>
    </citation>
    <scope>NUCLEOTIDE SEQUENCE [LARGE SCALE GENOMIC DNA]</scope>
    <source>
        <strain evidence="7">AP4</strain>
    </source>
</reference>
<feature type="transmembrane region" description="Helical" evidence="5">
    <location>
        <begin position="119"/>
        <end position="134"/>
    </location>
</feature>
<evidence type="ECO:0000313" key="7">
    <source>
        <dbReference type="EMBL" id="RZV38261.1"/>
    </source>
</evidence>
<feature type="transmembrane region" description="Helical" evidence="5">
    <location>
        <begin position="141"/>
        <end position="164"/>
    </location>
</feature>
<dbReference type="AlphaFoldDB" id="A0A520XAS6"/>
<dbReference type="PANTHER" id="PTHR37422:SF13">
    <property type="entry name" value="LIPOPOLYSACCHARIDE BIOSYNTHESIS PROTEIN PA4999-RELATED"/>
    <property type="match status" value="1"/>
</dbReference>
<dbReference type="Pfam" id="PF04932">
    <property type="entry name" value="Wzy_C"/>
    <property type="match status" value="1"/>
</dbReference>
<keyword evidence="4 5" id="KW-0472">Membrane</keyword>
<dbReference type="PANTHER" id="PTHR37422">
    <property type="entry name" value="TEICHURONIC ACID BIOSYNTHESIS PROTEIN TUAE"/>
    <property type="match status" value="1"/>
</dbReference>
<feature type="domain" description="O-antigen ligase-related" evidence="6">
    <location>
        <begin position="229"/>
        <end position="387"/>
    </location>
</feature>
<evidence type="ECO:0000313" key="8">
    <source>
        <dbReference type="Proteomes" id="UP000322454"/>
    </source>
</evidence>
<gene>
    <name evidence="7" type="ORF">EVJ48_07415</name>
</gene>
<feature type="transmembrane region" description="Helical" evidence="5">
    <location>
        <begin position="59"/>
        <end position="76"/>
    </location>
</feature>
<feature type="transmembrane region" description="Helical" evidence="5">
    <location>
        <begin position="438"/>
        <end position="456"/>
    </location>
</feature>
<dbReference type="InterPro" id="IPR007016">
    <property type="entry name" value="O-antigen_ligase-rel_domated"/>
</dbReference>
<evidence type="ECO:0000259" key="6">
    <source>
        <dbReference type="Pfam" id="PF04932"/>
    </source>
</evidence>
<evidence type="ECO:0000256" key="2">
    <source>
        <dbReference type="ARBA" id="ARBA00022692"/>
    </source>
</evidence>
<protein>
    <recommendedName>
        <fullName evidence="6">O-antigen ligase-related domain-containing protein</fullName>
    </recommendedName>
</protein>
<feature type="transmembrane region" description="Helical" evidence="5">
    <location>
        <begin position="6"/>
        <end position="29"/>
    </location>
</feature>
<evidence type="ECO:0000256" key="5">
    <source>
        <dbReference type="SAM" id="Phobius"/>
    </source>
</evidence>
<dbReference type="GO" id="GO:0016020">
    <property type="term" value="C:membrane"/>
    <property type="evidence" value="ECO:0007669"/>
    <property type="project" value="UniProtKB-SubCell"/>
</dbReference>
<feature type="transmembrane region" description="Helical" evidence="5">
    <location>
        <begin position="244"/>
        <end position="259"/>
    </location>
</feature>
<keyword evidence="2 5" id="KW-0812">Transmembrane</keyword>
<feature type="transmembrane region" description="Helical" evidence="5">
    <location>
        <begin position="413"/>
        <end position="432"/>
    </location>
</feature>
<proteinExistence type="predicted"/>
<feature type="transmembrane region" description="Helical" evidence="5">
    <location>
        <begin position="220"/>
        <end position="238"/>
    </location>
</feature>
<keyword evidence="3 5" id="KW-1133">Transmembrane helix</keyword>
<accession>A0A520XAS6</accession>
<feature type="transmembrane region" description="Helical" evidence="5">
    <location>
        <begin position="88"/>
        <end position="107"/>
    </location>
</feature>
<comment type="subcellular location">
    <subcellularLocation>
        <location evidence="1">Membrane</location>
        <topology evidence="1">Multi-pass membrane protein</topology>
    </subcellularLocation>
</comment>